<dbReference type="GO" id="GO:0015344">
    <property type="term" value="F:siderophore uptake transmembrane transporter activity"/>
    <property type="evidence" value="ECO:0007669"/>
    <property type="project" value="TreeGrafter"/>
</dbReference>
<dbReference type="PROSITE" id="PS52016">
    <property type="entry name" value="TONB_DEPENDENT_REC_3"/>
    <property type="match status" value="1"/>
</dbReference>
<keyword evidence="3 10" id="KW-1134">Transmembrane beta strand</keyword>
<dbReference type="AlphaFoldDB" id="A0A846QWG0"/>
<dbReference type="InterPro" id="IPR023997">
    <property type="entry name" value="TonB-dep_OMP_SusC/RagA_CS"/>
</dbReference>
<evidence type="ECO:0000256" key="8">
    <source>
        <dbReference type="ARBA" id="ARBA00023136"/>
    </source>
</evidence>
<dbReference type="SMART" id="SM00965">
    <property type="entry name" value="STN"/>
    <property type="match status" value="1"/>
</dbReference>
<dbReference type="Pfam" id="PF00593">
    <property type="entry name" value="TonB_dep_Rec_b-barrel"/>
    <property type="match status" value="1"/>
</dbReference>
<dbReference type="Proteomes" id="UP000590442">
    <property type="component" value="Unassembled WGS sequence"/>
</dbReference>
<keyword evidence="4" id="KW-0406">Ion transport</keyword>
<evidence type="ECO:0000256" key="6">
    <source>
        <dbReference type="ARBA" id="ARBA00023004"/>
    </source>
</evidence>
<evidence type="ECO:0000256" key="1">
    <source>
        <dbReference type="ARBA" id="ARBA00004571"/>
    </source>
</evidence>
<accession>A0A846QWG0</accession>
<sequence>MKLTISLFIISFLQIQASNYAENEKVTFQLENVTVEKVLKKIESLTEYKILYNDKEVDYERTISVTATNESVPQVLEKIFAGSPITYEIFRTQIVLKRAKEQKAILENSSGNDDGASLEVQQTVSGTVLDENDQPLPGVSVFIKNTTTGTTTDFDGNYSIEVGSSDAILVFSYIGMKRMEFEVGSRSTIDATMIADAENLSEVVVTALGIRQETKKLGYSIAQVDADDVNVNRSSNFMNTLQGKVAGVNISSLGTGPGGSSKVRIRGQSSISGQNNPLIVVNGVPIDNTSFGTSPGSQSSEVGTNSGGVYSDGGDGFSSINPDDIESMTILKGATGAALYGSRAKDGVIMITTKTRGRGQGLGVTYNVNIVDSNPLDFTDYQYEYGQGENGVRPTTANPTSGQWSFGEKFQPGMTQVLFDGIEVPYVPQRDIIKNFYRHGFDITNSISVSSGGEKGGFNLSLSNLKSDGITPNNEFVRRTISLGTSYDLSDKFSVEAHVNYSNEKNTNPPNVGQQDNTISVALYNMANSMPLELLDENKFDANGNEFVYSRFRNRTNPYFTLSEQFNNIVRDRVFGNVSAKYNILPWLFGQIRVGQDYWSRDQDYNGYPTGQASRPSAPAGFVNGTYTQESRRFRETNVDFLFSASKDINENLGIGVNLGGNQMRRRSDLNRVAVTDFVIRDLYTVQNGRVKNPTYSLSERAVNSLYGSADVSYMDTYFLSGTLRNDWFSTLSEENRSILYPSVSASYVFSNSFENKPEWLTFGKFRAAYAEVGSDTDVSPYSDALFYSINSNFFSGPDGSSNPVAGANTNTLPNPNLKPMRTTEAEFGIDLRMFDNRVGLDMAVYRKTTFDQIIPAQISNSSGFVSTLINSGESRSNGVEALLRVVPISNENLNWEVNFNTSYNKTKVISLLTDEEGESIVVGNHPFNGFLYQVVGEEIGQLAGFGYKFDDQGRQVFGGDGRPLRSDDIKFYGSALPKWVGGITNNVSYKDFNFSFLIDFKLGSKMISGTNFNAVRHGLHKMTLPGRDTGVIGDGVNEAGEPNTVATESQRYWEVVRSQQLIEPIVYNGGYWKLRQVTLGYDFKKFIPEESPLKGATLSLIANNVLLLKKWVDNIDPDSFGFSSDNVSGLESTGVPTTRSIGFNLNVKF</sequence>
<dbReference type="Pfam" id="PF07715">
    <property type="entry name" value="Plug"/>
    <property type="match status" value="1"/>
</dbReference>
<keyword evidence="9 10" id="KW-0998">Cell outer membrane</keyword>
<dbReference type="InterPro" id="IPR037066">
    <property type="entry name" value="Plug_dom_sf"/>
</dbReference>
<reference evidence="14 15" key="1">
    <citation type="submission" date="2020-03" db="EMBL/GenBank/DDBJ databases">
        <title>Genomic Encyclopedia of Type Strains, Phase IV (KMG-IV): sequencing the most valuable type-strain genomes for metagenomic binning, comparative biology and taxonomic classification.</title>
        <authorList>
            <person name="Goeker M."/>
        </authorList>
    </citation>
    <scope>NUCLEOTIDE SEQUENCE [LARGE SCALE GENOMIC DNA]</scope>
    <source>
        <strain evidence="14 15">DSM 29762</strain>
    </source>
</reference>
<evidence type="ECO:0000313" key="14">
    <source>
        <dbReference type="EMBL" id="NJB70912.1"/>
    </source>
</evidence>
<dbReference type="InterPro" id="IPR036942">
    <property type="entry name" value="Beta-barrel_TonB_sf"/>
</dbReference>
<dbReference type="InterPro" id="IPR039426">
    <property type="entry name" value="TonB-dep_rcpt-like"/>
</dbReference>
<dbReference type="InterPro" id="IPR008969">
    <property type="entry name" value="CarboxyPept-like_regulatory"/>
</dbReference>
<evidence type="ECO:0000256" key="4">
    <source>
        <dbReference type="ARBA" id="ARBA00022496"/>
    </source>
</evidence>
<dbReference type="InterPro" id="IPR011662">
    <property type="entry name" value="Secretin/TonB_short_N"/>
</dbReference>
<name>A0A846QWG0_9FLAO</name>
<keyword evidence="6" id="KW-0408">Iron</keyword>
<comment type="subcellular location">
    <subcellularLocation>
        <location evidence="1 10">Cell outer membrane</location>
        <topology evidence="1 10">Multi-pass membrane protein</topology>
    </subcellularLocation>
</comment>
<dbReference type="NCBIfam" id="TIGR04057">
    <property type="entry name" value="SusC_RagA_signa"/>
    <property type="match status" value="1"/>
</dbReference>
<evidence type="ECO:0000256" key="10">
    <source>
        <dbReference type="PROSITE-ProRule" id="PRU01360"/>
    </source>
</evidence>
<dbReference type="Gene3D" id="2.170.130.10">
    <property type="entry name" value="TonB-dependent receptor, plug domain"/>
    <property type="match status" value="1"/>
</dbReference>
<feature type="domain" description="Secretin/TonB short N-terminal" evidence="13">
    <location>
        <begin position="48"/>
        <end position="99"/>
    </location>
</feature>
<dbReference type="RefSeq" id="WP_167962186.1">
    <property type="nucleotide sequence ID" value="NZ_JAATJJ010000001.1"/>
</dbReference>
<dbReference type="EMBL" id="JAATJJ010000001">
    <property type="protein sequence ID" value="NJB70912.1"/>
    <property type="molecule type" value="Genomic_DNA"/>
</dbReference>
<dbReference type="GO" id="GO:0009279">
    <property type="term" value="C:cell outer membrane"/>
    <property type="evidence" value="ECO:0007669"/>
    <property type="project" value="UniProtKB-SubCell"/>
</dbReference>
<dbReference type="PANTHER" id="PTHR30069">
    <property type="entry name" value="TONB-DEPENDENT OUTER MEMBRANE RECEPTOR"/>
    <property type="match status" value="1"/>
</dbReference>
<dbReference type="SUPFAM" id="SSF56935">
    <property type="entry name" value="Porins"/>
    <property type="match status" value="1"/>
</dbReference>
<keyword evidence="15" id="KW-1185">Reference proteome</keyword>
<keyword evidence="7 11" id="KW-0798">TonB box</keyword>
<dbReference type="InterPro" id="IPR000531">
    <property type="entry name" value="Beta-barrel_TonB"/>
</dbReference>
<evidence type="ECO:0000256" key="12">
    <source>
        <dbReference type="SAM" id="MobiDB-lite"/>
    </source>
</evidence>
<dbReference type="Pfam" id="PF13715">
    <property type="entry name" value="CarbopepD_reg_2"/>
    <property type="match status" value="1"/>
</dbReference>
<evidence type="ECO:0000259" key="13">
    <source>
        <dbReference type="SMART" id="SM00965"/>
    </source>
</evidence>
<gene>
    <name evidence="14" type="ORF">GGR42_001374</name>
</gene>
<dbReference type="GO" id="GO:0044718">
    <property type="term" value="P:siderophore transmembrane transport"/>
    <property type="evidence" value="ECO:0007669"/>
    <property type="project" value="TreeGrafter"/>
</dbReference>
<keyword evidence="8 10" id="KW-0472">Membrane</keyword>
<feature type="compositionally biased region" description="Polar residues" evidence="12">
    <location>
        <begin position="290"/>
        <end position="308"/>
    </location>
</feature>
<dbReference type="InterPro" id="IPR012910">
    <property type="entry name" value="Plug_dom"/>
</dbReference>
<dbReference type="InterPro" id="IPR023996">
    <property type="entry name" value="TonB-dep_OMP_SusC/RagA"/>
</dbReference>
<comment type="caution">
    <text evidence="14">The sequence shown here is derived from an EMBL/GenBank/DDBJ whole genome shotgun (WGS) entry which is preliminary data.</text>
</comment>
<evidence type="ECO:0000256" key="2">
    <source>
        <dbReference type="ARBA" id="ARBA00022448"/>
    </source>
</evidence>
<dbReference type="SUPFAM" id="SSF49464">
    <property type="entry name" value="Carboxypeptidase regulatory domain-like"/>
    <property type="match status" value="1"/>
</dbReference>
<dbReference type="NCBIfam" id="TIGR04056">
    <property type="entry name" value="OMP_RagA_SusC"/>
    <property type="match status" value="1"/>
</dbReference>
<dbReference type="Gene3D" id="2.60.40.1120">
    <property type="entry name" value="Carboxypeptidase-like, regulatory domain"/>
    <property type="match status" value="1"/>
</dbReference>
<evidence type="ECO:0000256" key="5">
    <source>
        <dbReference type="ARBA" id="ARBA00022692"/>
    </source>
</evidence>
<protein>
    <submittedName>
        <fullName evidence="14">TonB-linked SusC/RagA family outer membrane protein</fullName>
    </submittedName>
</protein>
<dbReference type="Gene3D" id="2.40.170.20">
    <property type="entry name" value="TonB-dependent receptor, beta-barrel domain"/>
    <property type="match status" value="1"/>
</dbReference>
<dbReference type="FunFam" id="2.60.40.1120:FF:000003">
    <property type="entry name" value="Outer membrane protein Omp121"/>
    <property type="match status" value="1"/>
</dbReference>
<keyword evidence="5 10" id="KW-0812">Transmembrane</keyword>
<dbReference type="Pfam" id="PF07660">
    <property type="entry name" value="STN"/>
    <property type="match status" value="1"/>
</dbReference>
<evidence type="ECO:0000256" key="3">
    <source>
        <dbReference type="ARBA" id="ARBA00022452"/>
    </source>
</evidence>
<keyword evidence="4" id="KW-0410">Iron transport</keyword>
<evidence type="ECO:0000256" key="7">
    <source>
        <dbReference type="ARBA" id="ARBA00023077"/>
    </source>
</evidence>
<feature type="region of interest" description="Disordered" evidence="12">
    <location>
        <begin position="290"/>
        <end position="314"/>
    </location>
</feature>
<keyword evidence="2 10" id="KW-0813">Transport</keyword>
<evidence type="ECO:0000313" key="15">
    <source>
        <dbReference type="Proteomes" id="UP000590442"/>
    </source>
</evidence>
<evidence type="ECO:0000256" key="9">
    <source>
        <dbReference type="ARBA" id="ARBA00023237"/>
    </source>
</evidence>
<dbReference type="PANTHER" id="PTHR30069:SF28">
    <property type="entry name" value="TONB-DEPENDENT RECEPTOR YNCD-RELATED"/>
    <property type="match status" value="1"/>
</dbReference>
<proteinExistence type="inferred from homology"/>
<comment type="similarity">
    <text evidence="10 11">Belongs to the TonB-dependent receptor family.</text>
</comment>
<organism evidence="14 15">
    <name type="scientific">Saonia flava</name>
    <dbReference type="NCBI Taxonomy" id="523696"/>
    <lineage>
        <taxon>Bacteria</taxon>
        <taxon>Pseudomonadati</taxon>
        <taxon>Bacteroidota</taxon>
        <taxon>Flavobacteriia</taxon>
        <taxon>Flavobacteriales</taxon>
        <taxon>Flavobacteriaceae</taxon>
        <taxon>Saonia</taxon>
    </lineage>
</organism>
<evidence type="ECO:0000256" key="11">
    <source>
        <dbReference type="RuleBase" id="RU003357"/>
    </source>
</evidence>